<dbReference type="Proteomes" id="UP001186944">
    <property type="component" value="Unassembled WGS sequence"/>
</dbReference>
<dbReference type="AlphaFoldDB" id="A0AA89CBL1"/>
<accession>A0AA89CBL1</accession>
<evidence type="ECO:0000313" key="3">
    <source>
        <dbReference type="Proteomes" id="UP001186944"/>
    </source>
</evidence>
<comment type="caution">
    <text evidence="2">The sequence shown here is derived from an EMBL/GenBank/DDBJ whole genome shotgun (WGS) entry which is preliminary data.</text>
</comment>
<evidence type="ECO:0000313" key="2">
    <source>
        <dbReference type="EMBL" id="KAK3103997.1"/>
    </source>
</evidence>
<evidence type="ECO:0000259" key="1">
    <source>
        <dbReference type="Pfam" id="PF17517"/>
    </source>
</evidence>
<dbReference type="PANTHER" id="PTHR46534">
    <property type="entry name" value="IGGFC_BINDING DOMAIN-CONTAINING PROTEIN"/>
    <property type="match status" value="1"/>
</dbReference>
<feature type="domain" description="IgGFc-binding protein N-terminal" evidence="1">
    <location>
        <begin position="328"/>
        <end position="627"/>
    </location>
</feature>
<proteinExistence type="predicted"/>
<protein>
    <recommendedName>
        <fullName evidence="1">IgGFc-binding protein N-terminal domain-containing protein</fullName>
    </recommendedName>
</protein>
<dbReference type="PANTHER" id="PTHR46534:SF1">
    <property type="entry name" value="IGGFC-BINDING PROTEIN N-TERMINAL DOMAIN-CONTAINING PROTEIN"/>
    <property type="match status" value="1"/>
</dbReference>
<keyword evidence="3" id="KW-1185">Reference proteome</keyword>
<dbReference type="EMBL" id="VSWD01000005">
    <property type="protein sequence ID" value="KAK3103997.1"/>
    <property type="molecule type" value="Genomic_DNA"/>
</dbReference>
<sequence>MSDLGRPAATLIANEVVIKIVRAEPSNLSGYQEERKYFTCGVQKYLTVSGETRYDVDCVSDEICHFANNGTAGLTTIPPSGVIVGKRHIHKEDKRQSSSSINLECSECCKGDLCNSQGCGIAGYPSDRGTICYGCSQESDPSRCETLTFCRKDQECSIVGNVHSGFGKRQAGAFNERMCGSCCSTDLCNHHCGGHQTSPPSSTYPAVTNIAYVTTTTPMPTTHMPTRYHDAKWTSFIVLFKEQYSSSSGTVQIMIASETPTVLKVQLPTYQYSGRIETHSISSGFYALNYSTSLRGKGSQKDYKAIMINSTSPISVYGLNHWTGSTEGYMALPVEGLGTEYKIPSLEPTQDDANFMIAATEANTRISITFRSSSSVRYATSYYSSSKNLTITLDKLQTFHLSHSHDLTGTRIYSNKPIAVISGTVCSHVWRTYDNCVDLTEYIPPINYWGTEVLVPDFKMNKNFTIKILSAESNTHIDMYSQNRSIDSFTMPNDVHERNFTHRLPLYIKSNGPILVTIYSHEMSNKQMASMFTVPAMAYYRNEYNIAVPKISDFDNYLLIMVKSKDMTGLRIGGSYNYIAKGTKSEVVCGNTGTFCTVIYVTPSQSDYYYFINHVDSSVRFGVIVYGVSQYNSHHYVYSYPGGMYLPQI</sequence>
<gene>
    <name evidence="2" type="ORF">FSP39_023514</name>
</gene>
<dbReference type="Pfam" id="PF17517">
    <property type="entry name" value="IgGFc_binding"/>
    <property type="match status" value="1"/>
</dbReference>
<organism evidence="2 3">
    <name type="scientific">Pinctada imbricata</name>
    <name type="common">Atlantic pearl-oyster</name>
    <name type="synonym">Pinctada martensii</name>
    <dbReference type="NCBI Taxonomy" id="66713"/>
    <lineage>
        <taxon>Eukaryota</taxon>
        <taxon>Metazoa</taxon>
        <taxon>Spiralia</taxon>
        <taxon>Lophotrochozoa</taxon>
        <taxon>Mollusca</taxon>
        <taxon>Bivalvia</taxon>
        <taxon>Autobranchia</taxon>
        <taxon>Pteriomorphia</taxon>
        <taxon>Pterioida</taxon>
        <taxon>Pterioidea</taxon>
        <taxon>Pteriidae</taxon>
        <taxon>Pinctada</taxon>
    </lineage>
</organism>
<reference evidence="2" key="1">
    <citation type="submission" date="2019-08" db="EMBL/GenBank/DDBJ databases">
        <title>The improved chromosome-level genome for the pearl oyster Pinctada fucata martensii using PacBio sequencing and Hi-C.</title>
        <authorList>
            <person name="Zheng Z."/>
        </authorList>
    </citation>
    <scope>NUCLEOTIDE SEQUENCE</scope>
    <source>
        <strain evidence="2">ZZ-2019</strain>
        <tissue evidence="2">Adductor muscle</tissue>
    </source>
</reference>
<dbReference type="InterPro" id="IPR035234">
    <property type="entry name" value="IgGFc-bd_N"/>
</dbReference>
<name>A0AA89CBL1_PINIB</name>